<gene>
    <name evidence="1" type="ORF">TUM18999_27040</name>
    <name evidence="2" type="ORF">TUM20286_18810</name>
</gene>
<evidence type="ECO:0000313" key="3">
    <source>
        <dbReference type="Proteomes" id="UP000509383"/>
    </source>
</evidence>
<dbReference type="Proteomes" id="UP001054892">
    <property type="component" value="Unassembled WGS sequence"/>
</dbReference>
<proteinExistence type="predicted"/>
<dbReference type="Pfam" id="PF11462">
    <property type="entry name" value="DUF3203"/>
    <property type="match status" value="1"/>
</dbReference>
<dbReference type="Gene3D" id="3.40.1170.40">
    <property type="entry name" value="Protein of unknown function DUF3203"/>
    <property type="match status" value="1"/>
</dbReference>
<organism evidence="1 3">
    <name type="scientific">Pseudomonas tohonis</name>
    <dbReference type="NCBI Taxonomy" id="2725477"/>
    <lineage>
        <taxon>Bacteria</taxon>
        <taxon>Pseudomonadati</taxon>
        <taxon>Pseudomonadota</taxon>
        <taxon>Gammaproteobacteria</taxon>
        <taxon>Pseudomonadales</taxon>
        <taxon>Pseudomonadaceae</taxon>
        <taxon>Pseudomonas</taxon>
    </lineage>
</organism>
<dbReference type="InterPro" id="IPR038079">
    <property type="entry name" value="PA2021-like_sf"/>
</dbReference>
<protein>
    <recommendedName>
        <fullName evidence="5">DUF3203 domain-containing protein</fullName>
    </recommendedName>
</protein>
<accession>A0A6J4E3J7</accession>
<dbReference type="KEGG" id="ptw:TUM18999_27040"/>
<sequence length="73" mass="7671">MPVTIDLDGGTCAIELDGNHSEMPIRDIVITTDADLRASVIHCPAGNALISEDEAQVLVGAGAKDDRRNLIAD</sequence>
<dbReference type="AlphaFoldDB" id="A0A6J4E3J7"/>
<name>A0A6J4E3J7_9PSED</name>
<dbReference type="Proteomes" id="UP000509383">
    <property type="component" value="Chromosome"/>
</dbReference>
<evidence type="ECO:0000313" key="2">
    <source>
        <dbReference type="EMBL" id="GJN52129.1"/>
    </source>
</evidence>
<keyword evidence="4" id="KW-1185">Reference proteome</keyword>
<dbReference type="RefSeq" id="WP_173174151.1">
    <property type="nucleotide sequence ID" value="NZ_AP023189.1"/>
</dbReference>
<evidence type="ECO:0008006" key="5">
    <source>
        <dbReference type="Google" id="ProtNLM"/>
    </source>
</evidence>
<evidence type="ECO:0000313" key="1">
    <source>
        <dbReference type="EMBL" id="BCG24513.1"/>
    </source>
</evidence>
<dbReference type="EMBL" id="BQKM01000003">
    <property type="protein sequence ID" value="GJN52129.1"/>
    <property type="molecule type" value="Genomic_DNA"/>
</dbReference>
<dbReference type="SUPFAM" id="SSF141447">
    <property type="entry name" value="PA2021-like"/>
    <property type="match status" value="1"/>
</dbReference>
<reference evidence="1 3" key="1">
    <citation type="submission" date="2020-05" db="EMBL/GenBank/DDBJ databases">
        <title>Characterization of novel class B3 metallo-beta-lactamase from novel Pseudomonas species.</title>
        <authorList>
            <person name="Yamada K."/>
            <person name="Aoki K."/>
            <person name="Ishii Y."/>
        </authorList>
    </citation>
    <scope>NUCLEOTIDE SEQUENCE [LARGE SCALE GENOMIC DNA]</scope>
    <source>
        <strain evidence="1 3">TUM18999</strain>
        <strain evidence="2 4">TUM20286</strain>
    </source>
</reference>
<evidence type="ECO:0000313" key="4">
    <source>
        <dbReference type="Proteomes" id="UP001054892"/>
    </source>
</evidence>
<dbReference type="InterPro" id="IPR021564">
    <property type="entry name" value="DUF3203"/>
</dbReference>
<dbReference type="EMBL" id="AP023189">
    <property type="protein sequence ID" value="BCG24513.1"/>
    <property type="molecule type" value="Genomic_DNA"/>
</dbReference>